<dbReference type="Gene3D" id="2.130.10.10">
    <property type="entry name" value="YVTN repeat-like/Quinoprotein amine dehydrogenase"/>
    <property type="match status" value="1"/>
</dbReference>
<dbReference type="GO" id="GO:0016603">
    <property type="term" value="F:glutaminyl-peptide cyclotransferase activity"/>
    <property type="evidence" value="ECO:0007669"/>
    <property type="project" value="InterPro"/>
</dbReference>
<name>X1FFI9_9ZZZZ</name>
<dbReference type="SUPFAM" id="SSF50969">
    <property type="entry name" value="YVTN repeat-like/Quinoprotein amine dehydrogenase"/>
    <property type="match status" value="1"/>
</dbReference>
<proteinExistence type="predicted"/>
<dbReference type="Pfam" id="PF05096">
    <property type="entry name" value="Glu_cyclase_2"/>
    <property type="match status" value="1"/>
</dbReference>
<feature type="non-terminal residue" evidence="2">
    <location>
        <position position="1"/>
    </location>
</feature>
<dbReference type="PANTHER" id="PTHR31270">
    <property type="entry name" value="GLUTAMINYL-PEPTIDE CYCLOTRANSFERASE"/>
    <property type="match status" value="1"/>
</dbReference>
<dbReference type="AlphaFoldDB" id="X1FFI9"/>
<gene>
    <name evidence="2" type="ORF">S03H2_02912</name>
</gene>
<dbReference type="PANTHER" id="PTHR31270:SF1">
    <property type="entry name" value="GLUTAMINYL-PEPTIDE CYCLOTRANSFERASE"/>
    <property type="match status" value="1"/>
</dbReference>
<dbReference type="InterPro" id="IPR011044">
    <property type="entry name" value="Quino_amine_DH_bsu"/>
</dbReference>
<comment type="caution">
    <text evidence="2">The sequence shown here is derived from an EMBL/GenBank/DDBJ whole genome shotgun (WGS) entry which is preliminary data.</text>
</comment>
<evidence type="ECO:0000313" key="2">
    <source>
        <dbReference type="EMBL" id="GAH28159.1"/>
    </source>
</evidence>
<accession>X1FFI9</accession>
<protein>
    <recommendedName>
        <fullName evidence="3">Glutamine cyclotransferase</fullName>
    </recommendedName>
</protein>
<dbReference type="EMBL" id="BARU01001025">
    <property type="protein sequence ID" value="GAH28159.1"/>
    <property type="molecule type" value="Genomic_DNA"/>
</dbReference>
<reference evidence="2" key="1">
    <citation type="journal article" date="2014" name="Front. Microbiol.">
        <title>High frequency of phylogenetically diverse reductive dehalogenase-homologous genes in deep subseafloor sedimentary metagenomes.</title>
        <authorList>
            <person name="Kawai M."/>
            <person name="Futagami T."/>
            <person name="Toyoda A."/>
            <person name="Takaki Y."/>
            <person name="Nishi S."/>
            <person name="Hori S."/>
            <person name="Arai W."/>
            <person name="Tsubouchi T."/>
            <person name="Morono Y."/>
            <person name="Uchiyama I."/>
            <person name="Ito T."/>
            <person name="Fujiyama A."/>
            <person name="Inagaki F."/>
            <person name="Takami H."/>
        </authorList>
    </citation>
    <scope>NUCLEOTIDE SEQUENCE</scope>
    <source>
        <strain evidence="2">Expedition CK06-06</strain>
    </source>
</reference>
<evidence type="ECO:0000256" key="1">
    <source>
        <dbReference type="SAM" id="MobiDB-lite"/>
    </source>
</evidence>
<dbReference type="InterPro" id="IPR007788">
    <property type="entry name" value="QCT"/>
</dbReference>
<organism evidence="2">
    <name type="scientific">marine sediment metagenome</name>
    <dbReference type="NCBI Taxonomy" id="412755"/>
    <lineage>
        <taxon>unclassified sequences</taxon>
        <taxon>metagenomes</taxon>
        <taxon>ecological metagenomes</taxon>
    </lineage>
</organism>
<dbReference type="InterPro" id="IPR015943">
    <property type="entry name" value="WD40/YVTN_repeat-like_dom_sf"/>
</dbReference>
<evidence type="ECO:0008006" key="3">
    <source>
        <dbReference type="Google" id="ProtNLM"/>
    </source>
</evidence>
<feature type="region of interest" description="Disordered" evidence="1">
    <location>
        <begin position="1"/>
        <end position="20"/>
    </location>
</feature>
<sequence>GNGSSTGAKPESIKSNGELKQKSKKNITLISPVKNKMFTPGEKIEFNYRLKDTVEIIDSVIYYSRGRKIGITYGEDTGYSWVSEGINVGQNSFNIRFYFNDGTSENRSITLRFKSDIVPDNYGYRIKNVFPHDPDAYTQGLAYHNGWLYEGTGQYGRSSLRKIKLTTGEIIGTLGLASELFGEGVCIFNDKIIQLTWTSQVGFVYDLATFKLIKKINYPTQGWGLTTDGKQLIMSDGSEKIYFLEPDYFTEQARIEVYDHDGPVINLNELEYINGEIWANVYQTDKIVRIDPETGKVLAWINLSGLLALKDYNRKTDVLNGIAYDEINNRLFVTGKMWPELFHIELVPFQQ</sequence>